<evidence type="ECO:0000313" key="1">
    <source>
        <dbReference type="EMBL" id="GAA4034791.1"/>
    </source>
</evidence>
<proteinExistence type="predicted"/>
<accession>A0ABP7U4G1</accession>
<comment type="caution">
    <text evidence="1">The sequence shown here is derived from an EMBL/GenBank/DDBJ whole genome shotgun (WGS) entry which is preliminary data.</text>
</comment>
<organism evidence="1 2">
    <name type="scientific">Hymenobacter glaciei</name>
    <dbReference type="NCBI Taxonomy" id="877209"/>
    <lineage>
        <taxon>Bacteria</taxon>
        <taxon>Pseudomonadati</taxon>
        <taxon>Bacteroidota</taxon>
        <taxon>Cytophagia</taxon>
        <taxon>Cytophagales</taxon>
        <taxon>Hymenobacteraceae</taxon>
        <taxon>Hymenobacter</taxon>
    </lineage>
</organism>
<dbReference type="Proteomes" id="UP001501469">
    <property type="component" value="Unassembled WGS sequence"/>
</dbReference>
<protein>
    <submittedName>
        <fullName evidence="1">Uncharacterized protein</fullName>
    </submittedName>
</protein>
<evidence type="ECO:0000313" key="2">
    <source>
        <dbReference type="Proteomes" id="UP001501469"/>
    </source>
</evidence>
<reference evidence="2" key="1">
    <citation type="journal article" date="2019" name="Int. J. Syst. Evol. Microbiol.">
        <title>The Global Catalogue of Microorganisms (GCM) 10K type strain sequencing project: providing services to taxonomists for standard genome sequencing and annotation.</title>
        <authorList>
            <consortium name="The Broad Institute Genomics Platform"/>
            <consortium name="The Broad Institute Genome Sequencing Center for Infectious Disease"/>
            <person name="Wu L."/>
            <person name="Ma J."/>
        </authorList>
    </citation>
    <scope>NUCLEOTIDE SEQUENCE [LARGE SCALE GENOMIC DNA]</scope>
    <source>
        <strain evidence="2">JCM 17225</strain>
    </source>
</reference>
<name>A0ABP7U4G1_9BACT</name>
<dbReference type="EMBL" id="BAABDK010000016">
    <property type="protein sequence ID" value="GAA4034791.1"/>
    <property type="molecule type" value="Genomic_DNA"/>
</dbReference>
<sequence length="92" mass="10067">MGYTLRAFVGRPPALKPLTEASPHAHLIPLQQGFGLIPLTDELFDALNNSSQGEELAPFYFFTTFLETQVVALIGTQMVGYIEAEYFGGDGE</sequence>
<dbReference type="RefSeq" id="WP_345053382.1">
    <property type="nucleotide sequence ID" value="NZ_BAABDK010000016.1"/>
</dbReference>
<gene>
    <name evidence="1" type="ORF">GCM10022409_19060</name>
</gene>
<keyword evidence="2" id="KW-1185">Reference proteome</keyword>